<dbReference type="EMBL" id="JAGFBS010000005">
    <property type="protein sequence ID" value="KAG6379344.1"/>
    <property type="molecule type" value="Genomic_DNA"/>
</dbReference>
<proteinExistence type="predicted"/>
<name>A0A8I2YU32_9AGAM</name>
<reference evidence="1" key="1">
    <citation type="submission" date="2021-03" db="EMBL/GenBank/DDBJ databases">
        <title>Evolutionary innovations through gain and loss of genes in the ectomycorrhizal Boletales.</title>
        <authorList>
            <person name="Wu G."/>
            <person name="Miyauchi S."/>
            <person name="Morin E."/>
            <person name="Yang Z.-L."/>
            <person name="Xu J."/>
            <person name="Martin F.M."/>
        </authorList>
    </citation>
    <scope>NUCLEOTIDE SEQUENCE</scope>
    <source>
        <strain evidence="1">BR01</strain>
    </source>
</reference>
<dbReference type="Proteomes" id="UP000683000">
    <property type="component" value="Unassembled WGS sequence"/>
</dbReference>
<comment type="caution">
    <text evidence="1">The sequence shown here is derived from an EMBL/GenBank/DDBJ whole genome shotgun (WGS) entry which is preliminary data.</text>
</comment>
<organism evidence="1 2">
    <name type="scientific">Boletus reticuloceps</name>
    <dbReference type="NCBI Taxonomy" id="495285"/>
    <lineage>
        <taxon>Eukaryota</taxon>
        <taxon>Fungi</taxon>
        <taxon>Dikarya</taxon>
        <taxon>Basidiomycota</taxon>
        <taxon>Agaricomycotina</taxon>
        <taxon>Agaricomycetes</taxon>
        <taxon>Agaricomycetidae</taxon>
        <taxon>Boletales</taxon>
        <taxon>Boletineae</taxon>
        <taxon>Boletaceae</taxon>
        <taxon>Boletoideae</taxon>
        <taxon>Boletus</taxon>
    </lineage>
</organism>
<accession>A0A8I2YU32</accession>
<gene>
    <name evidence="1" type="ORF">JVT61DRAFT_11805</name>
</gene>
<sequence length="947" mass="105766">MQSPDLPPDQSLRIYKRAQRLVILSVAEDGIRVGTGTEYSTFKDTDYTDGVYIFTENLTATSTIQAPCGLMVATSNLSGPEGTVLDCSGLPGDFGTGGHPSGYSGGPGGNLGVYIQDLDDDAARAFTFLARGGDGGDTLIPKPALEMGGRWGDHQRATAHIPSSDELRQGYLARPEFRIGDVPQDRILVTYGDALYYATQEVLIMGQNLSASPDKISEIFAKLSLEVERIELGETTTVKDLHYAAMTAILALSAQITRQLILVAPDKDYTRGGYPGAGVGVVVPPGKMGADGEQTQTFLEISTIDLPNAQLPFAHPEQCAMLLERANLFFYMNSPKLRLRAQSLYQRIIERLGFLSLKPSDPLYQVYETYQKKGIIPSTSLKDLAGIRESANAQLIRLNSGKTDYYGYSARWVPRASYNFYKHVLDEALTDLESFENAYIQYHAALDEQEDLNDKLELAYSKTSRITSSLDKDRGDIWSGLQDLNRAITDMTPVVEKAHKQLMEAYEKEKTKIRNAFGLSILQVINAFTSIAFAPNLESLVKRVGDVVLPGFTTVPNISGGTVTNEYLASQINESEATFAKISTELKQKIDGSYELDEAFTKRLIVEKEQMLSQLDNFSNAALTDLDDEETRRDLREKFDAYINEVTKRNDLIFQYNVNIKLLQQKTDEKLEYEQKKKELENRQVEHTDPDLPAITAYVESIYQSSRLRVTKLLEVLLRSLSFRMLRSRDIVAFAFDSEDPEPDTVPLSLTSTVLTAARSGIEDIFNNEVEEWGAEPIRFPGNFDRDTGKHYHLNKNEREQLFNNCSDTSGDFKGCCNVRVYRARFKFTGLKTAADVKDGEEVFVHVQLTHNGHETIVNRSNEAVEFEHSPIATIYSYYLHNNGKMSVLDNGNIAESDINHTATSYAPPGPFAEWKVELDGTEFDKLDFSDVTDAFFDLCGTNYAYI</sequence>
<protein>
    <submittedName>
        <fullName evidence="1">Uncharacterized protein</fullName>
    </submittedName>
</protein>
<evidence type="ECO:0000313" key="1">
    <source>
        <dbReference type="EMBL" id="KAG6379344.1"/>
    </source>
</evidence>
<dbReference type="AlphaFoldDB" id="A0A8I2YU32"/>
<keyword evidence="2" id="KW-1185">Reference proteome</keyword>
<evidence type="ECO:0000313" key="2">
    <source>
        <dbReference type="Proteomes" id="UP000683000"/>
    </source>
</evidence>
<dbReference type="OrthoDB" id="10016792at2759"/>